<evidence type="ECO:0000313" key="1">
    <source>
        <dbReference type="EMBL" id="NYD58552.1"/>
    </source>
</evidence>
<protein>
    <submittedName>
        <fullName evidence="1">Tetratricopeptide (TPR) repeat protein</fullName>
    </submittedName>
</protein>
<dbReference type="Gene3D" id="1.25.40.10">
    <property type="entry name" value="Tetratricopeptide repeat domain"/>
    <property type="match status" value="1"/>
</dbReference>
<dbReference type="InterPro" id="IPR011990">
    <property type="entry name" value="TPR-like_helical_dom_sf"/>
</dbReference>
<accession>A0A7Y9JQW1</accession>
<sequence length="139" mass="15792">MSEESPIQAPPLLFPGQWAPESAYRTAYDLLARNAPSQALDVLEPALEREPGNRGLRSLRAWAFLARAQLQRAEDDLRLLVEERPDDVWACHALGRSLERQSRYAEALGFLRLAAVMSDDYDHQADVLRVQRRLADSQH</sequence>
<comment type="caution">
    <text evidence="1">The sequence shown here is derived from an EMBL/GenBank/DDBJ whole genome shotgun (WGS) entry which is preliminary data.</text>
</comment>
<gene>
    <name evidence="1" type="ORF">BKA08_002790</name>
</gene>
<name>A0A7Y9JQW1_9ACTN</name>
<dbReference type="Proteomes" id="UP000516957">
    <property type="component" value="Unassembled WGS sequence"/>
</dbReference>
<dbReference type="AlphaFoldDB" id="A0A7Y9JQW1"/>
<organism evidence="1 2">
    <name type="scientific">Nocardioides marinisabuli</name>
    <dbReference type="NCBI Taxonomy" id="419476"/>
    <lineage>
        <taxon>Bacteria</taxon>
        <taxon>Bacillati</taxon>
        <taxon>Actinomycetota</taxon>
        <taxon>Actinomycetes</taxon>
        <taxon>Propionibacteriales</taxon>
        <taxon>Nocardioidaceae</taxon>
        <taxon>Nocardioides</taxon>
    </lineage>
</organism>
<dbReference type="SUPFAM" id="SSF48452">
    <property type="entry name" value="TPR-like"/>
    <property type="match status" value="1"/>
</dbReference>
<evidence type="ECO:0000313" key="2">
    <source>
        <dbReference type="Proteomes" id="UP000516957"/>
    </source>
</evidence>
<dbReference type="EMBL" id="JACCBE010000001">
    <property type="protein sequence ID" value="NYD58552.1"/>
    <property type="molecule type" value="Genomic_DNA"/>
</dbReference>
<dbReference type="RefSeq" id="WP_179616146.1">
    <property type="nucleotide sequence ID" value="NZ_CP059163.1"/>
</dbReference>
<dbReference type="Pfam" id="PF14559">
    <property type="entry name" value="TPR_19"/>
    <property type="match status" value="1"/>
</dbReference>
<proteinExistence type="predicted"/>
<keyword evidence="2" id="KW-1185">Reference proteome</keyword>
<reference evidence="1 2" key="1">
    <citation type="submission" date="2020-07" db="EMBL/GenBank/DDBJ databases">
        <title>Sequencing the genomes of 1000 actinobacteria strains.</title>
        <authorList>
            <person name="Klenk H.-P."/>
        </authorList>
    </citation>
    <scope>NUCLEOTIDE SEQUENCE [LARGE SCALE GENOMIC DNA]</scope>
    <source>
        <strain evidence="1 2">DSM 18965</strain>
    </source>
</reference>